<dbReference type="InterPro" id="IPR036390">
    <property type="entry name" value="WH_DNA-bd_sf"/>
</dbReference>
<accession>A0A3P7MAX3</accession>
<feature type="compositionally biased region" description="Low complexity" evidence="3">
    <location>
        <begin position="280"/>
        <end position="290"/>
    </location>
</feature>
<feature type="compositionally biased region" description="Basic and acidic residues" evidence="3">
    <location>
        <begin position="41"/>
        <end position="52"/>
    </location>
</feature>
<sequence>MFEVLSQTADDEWPELGQSAAQEVTKAKVPVKSKSKRKWKRLDEEDLAKMEESENTGPVQETGVQTGSPPKEPAVIEPVANDASRSRKLNGVGEPQSRKITTEFNDCGGAPCLFVRPDYAGFEIPVTIPRPGFNPNIVSHYRNFGRCVQTCGCRSPGCLICEGERLARIKYQVEYYFGDRNFGRDSYLQSQITDDRYVPVKVVLDFPRMRQLGTTLEDLVKVRTYFLCNVQDNCQPVPPPDTENVSSTPPEDTWQTVERRVKRTRNRSSCEGPEEAPKPSTSQRSQAQSRSRLHSTCSEQSDADEDELLNYLVVIVPERASGREQKHTTMHASAEDLESDVRKGTAALSIPESRSKSTSASLQASPCPPQKLAQSSSDYLSTSGVSSRLLMKHPGGDRHPNPDYQSRAKTQADLAREIKHGLEVYQKSIRRQRCRSYQQLGFEFDFESDGYISSRTDSFTDLSGGEDRFSEQKANKVQLVSPEEFASLKRAAEEEEKEDYKQTAAFKHESTQATTPPS</sequence>
<dbReference type="AlphaFoldDB" id="A0A3P7MAX3"/>
<feature type="region of interest" description="Disordered" evidence="3">
    <location>
        <begin position="490"/>
        <end position="518"/>
    </location>
</feature>
<dbReference type="SUPFAM" id="SSF46785">
    <property type="entry name" value="Winged helix' DNA-binding domain"/>
    <property type="match status" value="1"/>
</dbReference>
<feature type="region of interest" description="Disordered" evidence="3">
    <location>
        <begin position="322"/>
        <end position="408"/>
    </location>
</feature>
<keyword evidence="6" id="KW-1185">Reference proteome</keyword>
<name>A0A3P7MAX3_DIBLA</name>
<dbReference type="InterPro" id="IPR045180">
    <property type="entry name" value="La_dom_prot"/>
</dbReference>
<feature type="compositionally biased region" description="Basic and acidic residues" evidence="3">
    <location>
        <begin position="490"/>
        <end position="510"/>
    </location>
</feature>
<evidence type="ECO:0000256" key="1">
    <source>
        <dbReference type="ARBA" id="ARBA00022884"/>
    </source>
</evidence>
<evidence type="ECO:0000256" key="3">
    <source>
        <dbReference type="SAM" id="MobiDB-lite"/>
    </source>
</evidence>
<proteinExistence type="predicted"/>
<feature type="compositionally biased region" description="Polar residues" evidence="3">
    <location>
        <begin position="372"/>
        <end position="386"/>
    </location>
</feature>
<evidence type="ECO:0000313" key="5">
    <source>
        <dbReference type="EMBL" id="VDN15051.1"/>
    </source>
</evidence>
<reference evidence="5 6" key="1">
    <citation type="submission" date="2018-11" db="EMBL/GenBank/DDBJ databases">
        <authorList>
            <consortium name="Pathogen Informatics"/>
        </authorList>
    </citation>
    <scope>NUCLEOTIDE SEQUENCE [LARGE SCALE GENOMIC DNA]</scope>
</reference>
<dbReference type="InterPro" id="IPR006630">
    <property type="entry name" value="La_HTH"/>
</dbReference>
<dbReference type="GO" id="GO:0003723">
    <property type="term" value="F:RNA binding"/>
    <property type="evidence" value="ECO:0007669"/>
    <property type="project" value="UniProtKB-UniRule"/>
</dbReference>
<dbReference type="CDD" id="cd07323">
    <property type="entry name" value="LAM"/>
    <property type="match status" value="1"/>
</dbReference>
<dbReference type="EMBL" id="UYRU01061248">
    <property type="protein sequence ID" value="VDN15051.1"/>
    <property type="molecule type" value="Genomic_DNA"/>
</dbReference>
<dbReference type="Pfam" id="PF05383">
    <property type="entry name" value="La"/>
    <property type="match status" value="1"/>
</dbReference>
<dbReference type="Gene3D" id="1.10.10.10">
    <property type="entry name" value="Winged helix-like DNA-binding domain superfamily/Winged helix DNA-binding domain"/>
    <property type="match status" value="1"/>
</dbReference>
<evidence type="ECO:0000313" key="6">
    <source>
        <dbReference type="Proteomes" id="UP000281553"/>
    </source>
</evidence>
<feature type="compositionally biased region" description="Polar residues" evidence="3">
    <location>
        <begin position="243"/>
        <end position="256"/>
    </location>
</feature>
<gene>
    <name evidence="5" type="ORF">DILT_LOCUS10882</name>
</gene>
<dbReference type="Proteomes" id="UP000281553">
    <property type="component" value="Unassembled WGS sequence"/>
</dbReference>
<dbReference type="SMART" id="SM00715">
    <property type="entry name" value="LA"/>
    <property type="match status" value="1"/>
</dbReference>
<feature type="domain" description="HTH La-type RNA-binding" evidence="4">
    <location>
        <begin position="159"/>
        <end position="247"/>
    </location>
</feature>
<feature type="compositionally biased region" description="Polar residues" evidence="3">
    <location>
        <begin position="55"/>
        <end position="68"/>
    </location>
</feature>
<dbReference type="PROSITE" id="PS50961">
    <property type="entry name" value="HTH_LA"/>
    <property type="match status" value="1"/>
</dbReference>
<evidence type="ECO:0000256" key="2">
    <source>
        <dbReference type="PROSITE-ProRule" id="PRU00332"/>
    </source>
</evidence>
<feature type="non-terminal residue" evidence="5">
    <location>
        <position position="518"/>
    </location>
</feature>
<evidence type="ECO:0000259" key="4">
    <source>
        <dbReference type="PROSITE" id="PS50961"/>
    </source>
</evidence>
<dbReference type="PANTHER" id="PTHR22792">
    <property type="entry name" value="LUPUS LA PROTEIN-RELATED"/>
    <property type="match status" value="1"/>
</dbReference>
<dbReference type="OrthoDB" id="340227at2759"/>
<keyword evidence="1 2" id="KW-0694">RNA-binding</keyword>
<dbReference type="InterPro" id="IPR036388">
    <property type="entry name" value="WH-like_DNA-bd_sf"/>
</dbReference>
<feature type="region of interest" description="Disordered" evidence="3">
    <location>
        <begin position="1"/>
        <end position="71"/>
    </location>
</feature>
<organism evidence="5 6">
    <name type="scientific">Dibothriocephalus latus</name>
    <name type="common">Fish tapeworm</name>
    <name type="synonym">Diphyllobothrium latum</name>
    <dbReference type="NCBI Taxonomy" id="60516"/>
    <lineage>
        <taxon>Eukaryota</taxon>
        <taxon>Metazoa</taxon>
        <taxon>Spiralia</taxon>
        <taxon>Lophotrochozoa</taxon>
        <taxon>Platyhelminthes</taxon>
        <taxon>Cestoda</taxon>
        <taxon>Eucestoda</taxon>
        <taxon>Diphyllobothriidea</taxon>
        <taxon>Diphyllobothriidae</taxon>
        <taxon>Dibothriocephalus</taxon>
    </lineage>
</organism>
<feature type="region of interest" description="Disordered" evidence="3">
    <location>
        <begin position="237"/>
        <end position="302"/>
    </location>
</feature>
<feature type="compositionally biased region" description="Basic residues" evidence="3">
    <location>
        <begin position="29"/>
        <end position="40"/>
    </location>
</feature>
<protein>
    <recommendedName>
        <fullName evidence="4">HTH La-type RNA-binding domain-containing protein</fullName>
    </recommendedName>
</protein>